<keyword evidence="5 8" id="KW-0862">Zinc</keyword>
<dbReference type="RefSeq" id="WP_222976096.1">
    <property type="nucleotide sequence ID" value="NZ_JAINVZ010000004.1"/>
</dbReference>
<dbReference type="PANTHER" id="PTHR12589:SF7">
    <property type="entry name" value="6-PYRUVOYL TETRAHYDROBIOPTERIN SYNTHASE"/>
    <property type="match status" value="1"/>
</dbReference>
<dbReference type="EMBL" id="JAINVZ010000004">
    <property type="protein sequence ID" value="MBY8884770.1"/>
    <property type="molecule type" value="Genomic_DNA"/>
</dbReference>
<comment type="caution">
    <text evidence="9">The sequence shown here is derived from an EMBL/GenBank/DDBJ whole genome shotgun (WGS) entry which is preliminary data.</text>
</comment>
<comment type="cofactor">
    <cofactor evidence="8">
        <name>Zn(2+)</name>
        <dbReference type="ChEBI" id="CHEBI:29105"/>
    </cofactor>
    <text evidence="8">Binds 1 zinc ion per subunit.</text>
</comment>
<keyword evidence="6 8" id="KW-0456">Lyase</keyword>
<evidence type="ECO:0000256" key="6">
    <source>
        <dbReference type="ARBA" id="ARBA00023239"/>
    </source>
</evidence>
<name>A0ABS7QNP2_9ACTN</name>
<reference evidence="9 10" key="1">
    <citation type="submission" date="2021-08" db="EMBL/GenBank/DDBJ databases">
        <title>Streptomyces sp. PTM05 isolated from lichen.</title>
        <authorList>
            <person name="Somphong A."/>
            <person name="Phongsopitanun W."/>
            <person name="Tanasupawat S."/>
        </authorList>
    </citation>
    <scope>NUCLEOTIDE SEQUENCE [LARGE SCALE GENOMIC DNA]</scope>
    <source>
        <strain evidence="9 10">Ptm05</strain>
    </source>
</reference>
<evidence type="ECO:0000256" key="5">
    <source>
        <dbReference type="ARBA" id="ARBA00022833"/>
    </source>
</evidence>
<dbReference type="InterPro" id="IPR007115">
    <property type="entry name" value="6-PTP_synth/QueD"/>
</dbReference>
<evidence type="ECO:0000256" key="8">
    <source>
        <dbReference type="PIRNR" id="PIRNR006113"/>
    </source>
</evidence>
<evidence type="ECO:0000256" key="1">
    <source>
        <dbReference type="ARBA" id="ARBA00005061"/>
    </source>
</evidence>
<comment type="similarity">
    <text evidence="2 8">Belongs to the PTPS family. QueD subfamily.</text>
</comment>
<keyword evidence="8" id="KW-0671">Queuosine biosynthesis</keyword>
<dbReference type="PIRSF" id="PIRSF006113">
    <property type="entry name" value="PTP_synth"/>
    <property type="match status" value="1"/>
</dbReference>
<dbReference type="InterPro" id="IPR038418">
    <property type="entry name" value="6-PTP_synth/QueD_sf"/>
</dbReference>
<keyword evidence="4 8" id="KW-0479">Metal-binding</keyword>
<comment type="catalytic activity">
    <reaction evidence="7 8">
        <text>7,8-dihydroneopterin 3'-triphosphate + H2O = 6-carboxy-5,6,7,8-tetrahydropterin + triphosphate + acetaldehyde + 2 H(+)</text>
        <dbReference type="Rhea" id="RHEA:27966"/>
        <dbReference type="ChEBI" id="CHEBI:15343"/>
        <dbReference type="ChEBI" id="CHEBI:15377"/>
        <dbReference type="ChEBI" id="CHEBI:15378"/>
        <dbReference type="ChEBI" id="CHEBI:18036"/>
        <dbReference type="ChEBI" id="CHEBI:58462"/>
        <dbReference type="ChEBI" id="CHEBI:61032"/>
        <dbReference type="EC" id="4.1.2.50"/>
    </reaction>
</comment>
<proteinExistence type="inferred from homology"/>
<evidence type="ECO:0000256" key="4">
    <source>
        <dbReference type="ARBA" id="ARBA00022723"/>
    </source>
</evidence>
<sequence>MAGALTITKEFHFSASHLLDKLPAWHQCARPHGHNYIVVMELSAAPDALSEAGFVRDYGELDTFKKWVDETLDHRHLNDIVAFSPSAELLALWIYSQWAEEYPDLVAVWISETPKTWAIYRGTGPF</sequence>
<organism evidence="9 10">
    <name type="scientific">Streptantibioticus parmotrematis</name>
    <dbReference type="NCBI Taxonomy" id="2873249"/>
    <lineage>
        <taxon>Bacteria</taxon>
        <taxon>Bacillati</taxon>
        <taxon>Actinomycetota</taxon>
        <taxon>Actinomycetes</taxon>
        <taxon>Kitasatosporales</taxon>
        <taxon>Streptomycetaceae</taxon>
        <taxon>Streptantibioticus</taxon>
    </lineage>
</organism>
<evidence type="ECO:0000256" key="7">
    <source>
        <dbReference type="ARBA" id="ARBA00048807"/>
    </source>
</evidence>
<gene>
    <name evidence="9" type="ORF">K7472_07915</name>
</gene>
<accession>A0ABS7QNP2</accession>
<evidence type="ECO:0000313" key="9">
    <source>
        <dbReference type="EMBL" id="MBY8884770.1"/>
    </source>
</evidence>
<protein>
    <recommendedName>
        <fullName evidence="3 8">6-carboxy-5,6,7,8-tetrahydropterin synthase</fullName>
        <ecNumber evidence="8">4.-.-.-</ecNumber>
    </recommendedName>
</protein>
<comment type="pathway">
    <text evidence="1 8">Purine metabolism; 7-cyano-7-deazaguanine biosynthesis.</text>
</comment>
<dbReference type="SUPFAM" id="SSF55620">
    <property type="entry name" value="Tetrahydrobiopterin biosynthesis enzymes-like"/>
    <property type="match status" value="1"/>
</dbReference>
<dbReference type="Gene3D" id="3.30.479.10">
    <property type="entry name" value="6-pyruvoyl tetrahydropterin synthase/QueD"/>
    <property type="match status" value="1"/>
</dbReference>
<keyword evidence="10" id="KW-1185">Reference proteome</keyword>
<dbReference type="Pfam" id="PF01242">
    <property type="entry name" value="PTPS"/>
    <property type="match status" value="1"/>
</dbReference>
<dbReference type="PANTHER" id="PTHR12589">
    <property type="entry name" value="PYRUVOYL TETRAHYDROBIOPTERIN SYNTHASE"/>
    <property type="match status" value="1"/>
</dbReference>
<dbReference type="EC" id="4.-.-.-" evidence="8"/>
<evidence type="ECO:0000313" key="10">
    <source>
        <dbReference type="Proteomes" id="UP001198565"/>
    </source>
</evidence>
<evidence type="ECO:0000256" key="3">
    <source>
        <dbReference type="ARBA" id="ARBA00018141"/>
    </source>
</evidence>
<dbReference type="Proteomes" id="UP001198565">
    <property type="component" value="Unassembled WGS sequence"/>
</dbReference>
<evidence type="ECO:0000256" key="2">
    <source>
        <dbReference type="ARBA" id="ARBA00008900"/>
    </source>
</evidence>